<dbReference type="InterPro" id="IPR050583">
    <property type="entry name" value="Mycobacterial_A85_antigen"/>
</dbReference>
<gene>
    <name evidence="1" type="ORF">DR864_15205</name>
</gene>
<dbReference type="Pfam" id="PF00756">
    <property type="entry name" value="Esterase"/>
    <property type="match status" value="1"/>
</dbReference>
<dbReference type="InterPro" id="IPR000801">
    <property type="entry name" value="Esterase-like"/>
</dbReference>
<evidence type="ECO:0000313" key="1">
    <source>
        <dbReference type="EMBL" id="AXE21559.1"/>
    </source>
</evidence>
<organism evidence="1 2">
    <name type="scientific">Runella rosea</name>
    <dbReference type="NCBI Taxonomy" id="2259595"/>
    <lineage>
        <taxon>Bacteria</taxon>
        <taxon>Pseudomonadati</taxon>
        <taxon>Bacteroidota</taxon>
        <taxon>Cytophagia</taxon>
        <taxon>Cytophagales</taxon>
        <taxon>Spirosomataceae</taxon>
        <taxon>Runella</taxon>
    </lineage>
</organism>
<dbReference type="PANTHER" id="PTHR48098:SF6">
    <property type="entry name" value="FERRI-BACILLIBACTIN ESTERASE BESA"/>
    <property type="match status" value="1"/>
</dbReference>
<reference evidence="1 2" key="1">
    <citation type="submission" date="2018-07" db="EMBL/GenBank/DDBJ databases">
        <title>Genome sequencing of Runella.</title>
        <authorList>
            <person name="Baek M.-G."/>
            <person name="Yi H."/>
        </authorList>
    </citation>
    <scope>NUCLEOTIDE SEQUENCE [LARGE SCALE GENOMIC DNA]</scope>
    <source>
        <strain evidence="1 2">HYN0085</strain>
    </source>
</reference>
<dbReference type="AlphaFoldDB" id="A0A344TSD8"/>
<evidence type="ECO:0000313" key="2">
    <source>
        <dbReference type="Proteomes" id="UP000251993"/>
    </source>
</evidence>
<dbReference type="SUPFAM" id="SSF53474">
    <property type="entry name" value="alpha/beta-Hydrolases"/>
    <property type="match status" value="1"/>
</dbReference>
<dbReference type="InterPro" id="IPR029058">
    <property type="entry name" value="AB_hydrolase_fold"/>
</dbReference>
<name>A0A344TSD8_9BACT</name>
<dbReference type="PANTHER" id="PTHR48098">
    <property type="entry name" value="ENTEROCHELIN ESTERASE-RELATED"/>
    <property type="match status" value="1"/>
</dbReference>
<dbReference type="Proteomes" id="UP000251993">
    <property type="component" value="Chromosome"/>
</dbReference>
<dbReference type="Gene3D" id="3.40.50.1820">
    <property type="entry name" value="alpha/beta hydrolase"/>
    <property type="match status" value="1"/>
</dbReference>
<dbReference type="EMBL" id="CP030850">
    <property type="protein sequence ID" value="AXE21559.1"/>
    <property type="molecule type" value="Genomic_DNA"/>
</dbReference>
<dbReference type="OrthoDB" id="9784036at2"/>
<dbReference type="KEGG" id="run:DR864_15205"/>
<sequence>MSNSYASLALELTTAVDDERPVYIAGNFCEWFPDIERFRMQKVEPGKYRFQFPSDFLFDKPLEYKYTRGGWDQVELDSFGETPQNRRIRAKTKSQKDFVPHWRKDGRSFDPLLVPTVETVAEQFEMPQLGRTRRIRILLPHDYYTSQKCYPVVYLQDGQNLFEDGSVYGNWEIDKKMAILAAQGKESVIIVAIDHADEDRLHEFAPYANPKFGKGSGKKYANFIVRTLKPYIDKHYRTRPERQHTGVGGSSMGGLISIYAGLMYPEVLGRLMIFSPSLWVSEKIYFDAIEFFNPMETKIYVYAGGKEGRYMIQSTERLKEAVERQGWSPERLQLKLSVDPKGEHNETRWGKEFPKAIEWLFFETR</sequence>
<proteinExistence type="predicted"/>
<keyword evidence="2" id="KW-1185">Reference proteome</keyword>
<protein>
    <submittedName>
        <fullName evidence="1">Carbohydrate esterase</fullName>
    </submittedName>
</protein>
<accession>A0A344TSD8</accession>